<accession>A0A889IQI7</accession>
<protein>
    <recommendedName>
        <fullName evidence="1">Cyanophage baseplate Pam3 plug gp18 domain-containing protein</fullName>
    </recommendedName>
</protein>
<sequence>MYQIPLIQVPNQSIEFNIDSAFWSVRVFQAIDHMCADVLRGGVPVIQGVRCFSGVPLMPYEYMYEPNFGNLIFDGSPDWELFDGRTNLFYLTANEFAEYRQLYGA</sequence>
<evidence type="ECO:0000313" key="3">
    <source>
        <dbReference type="Proteomes" id="UP000622430"/>
    </source>
</evidence>
<dbReference type="InterPro" id="IPR054252">
    <property type="entry name" value="Pam3_gp18"/>
</dbReference>
<evidence type="ECO:0000313" key="2">
    <source>
        <dbReference type="EMBL" id="QRE00384.1"/>
    </source>
</evidence>
<dbReference type="EMBL" id="MW460246">
    <property type="protein sequence ID" value="QRE00384.1"/>
    <property type="molecule type" value="Genomic_DNA"/>
</dbReference>
<feature type="domain" description="Cyanophage baseplate Pam3 plug gp18" evidence="1">
    <location>
        <begin position="1"/>
        <end position="92"/>
    </location>
</feature>
<keyword evidence="3" id="KW-1185">Reference proteome</keyword>
<name>A0A889IQI7_9CAUD</name>
<dbReference type="Pfam" id="PF22479">
    <property type="entry name" value="Pam3_gp18"/>
    <property type="match status" value="1"/>
</dbReference>
<evidence type="ECO:0000259" key="1">
    <source>
        <dbReference type="Pfam" id="PF22479"/>
    </source>
</evidence>
<organism evidence="2 3">
    <name type="scientific">Burkholderia phage BCSR52</name>
    <dbReference type="NCBI Taxonomy" id="2805748"/>
    <lineage>
        <taxon>Viruses</taxon>
        <taxon>Duplodnaviria</taxon>
        <taxon>Heunggongvirae</taxon>
        <taxon>Uroviricota</taxon>
        <taxon>Caudoviricetes</taxon>
        <taxon>Lindbergviridae</taxon>
        <taxon>Irusalimvirus</taxon>
        <taxon>Irusalimvirus BCSR52</taxon>
    </lineage>
</organism>
<proteinExistence type="predicted"/>
<reference evidence="2" key="1">
    <citation type="submission" date="2021-01" db="EMBL/GenBank/DDBJ databases">
        <authorList>
            <person name="Rakov C."/>
            <person name="Alkalay-Oren S."/>
            <person name="Coppenhagen-Glazer S."/>
            <person name="Hazan R."/>
        </authorList>
    </citation>
    <scope>NUCLEOTIDE SEQUENCE</scope>
</reference>
<dbReference type="Proteomes" id="UP000622430">
    <property type="component" value="Segment"/>
</dbReference>